<sequence>MNIYAKTENEKIVFLALESELTETEISEYGWIVVGQAGEKDYPAVVSGTWLGKPLFDENGIANYKLSDGVAVERTNEEKQAELAERPAPFPSLQEQVDALSGAVLALMMGGKPNV</sequence>
<evidence type="ECO:0000313" key="2">
    <source>
        <dbReference type="Proteomes" id="UP000823918"/>
    </source>
</evidence>
<accession>A0A9D2Q618</accession>
<protein>
    <submittedName>
        <fullName evidence="1">Uncharacterized protein</fullName>
    </submittedName>
</protein>
<name>A0A9D2Q618_9FIRM</name>
<proteinExistence type="predicted"/>
<dbReference type="Proteomes" id="UP000823918">
    <property type="component" value="Unassembled WGS sequence"/>
</dbReference>
<reference evidence="1" key="1">
    <citation type="journal article" date="2021" name="PeerJ">
        <title>Extensive microbial diversity within the chicken gut microbiome revealed by metagenomics and culture.</title>
        <authorList>
            <person name="Gilroy R."/>
            <person name="Ravi A."/>
            <person name="Getino M."/>
            <person name="Pursley I."/>
            <person name="Horton D.L."/>
            <person name="Alikhan N.F."/>
            <person name="Baker D."/>
            <person name="Gharbi K."/>
            <person name="Hall N."/>
            <person name="Watson M."/>
            <person name="Adriaenssens E.M."/>
            <person name="Foster-Nyarko E."/>
            <person name="Jarju S."/>
            <person name="Secka A."/>
            <person name="Antonio M."/>
            <person name="Oren A."/>
            <person name="Chaudhuri R.R."/>
            <person name="La Ragione R."/>
            <person name="Hildebrand F."/>
            <person name="Pallen M.J."/>
        </authorList>
    </citation>
    <scope>NUCLEOTIDE SEQUENCE</scope>
    <source>
        <strain evidence="1">5933</strain>
    </source>
</reference>
<organism evidence="1 2">
    <name type="scientific">Candidatus Ruthenibacterium merdavium</name>
    <dbReference type="NCBI Taxonomy" id="2838752"/>
    <lineage>
        <taxon>Bacteria</taxon>
        <taxon>Bacillati</taxon>
        <taxon>Bacillota</taxon>
        <taxon>Clostridia</taxon>
        <taxon>Eubacteriales</taxon>
        <taxon>Oscillospiraceae</taxon>
        <taxon>Ruthenibacterium</taxon>
    </lineage>
</organism>
<dbReference type="AlphaFoldDB" id="A0A9D2Q618"/>
<evidence type="ECO:0000313" key="1">
    <source>
        <dbReference type="EMBL" id="HJC72593.1"/>
    </source>
</evidence>
<comment type="caution">
    <text evidence="1">The sequence shown here is derived from an EMBL/GenBank/DDBJ whole genome shotgun (WGS) entry which is preliminary data.</text>
</comment>
<reference evidence="1" key="2">
    <citation type="submission" date="2021-04" db="EMBL/GenBank/DDBJ databases">
        <authorList>
            <person name="Gilroy R."/>
        </authorList>
    </citation>
    <scope>NUCLEOTIDE SEQUENCE</scope>
    <source>
        <strain evidence="1">5933</strain>
    </source>
</reference>
<gene>
    <name evidence="1" type="ORF">H9698_07355</name>
</gene>
<dbReference type="EMBL" id="DWWA01000037">
    <property type="protein sequence ID" value="HJC72593.1"/>
    <property type="molecule type" value="Genomic_DNA"/>
</dbReference>